<name>A0ABS6A207_9PROT</name>
<dbReference type="RefSeq" id="WP_215880714.1">
    <property type="nucleotide sequence ID" value="NZ_JAAOMP010000134.1"/>
</dbReference>
<protein>
    <submittedName>
        <fullName evidence="2">Uncharacterized protein</fullName>
    </submittedName>
</protein>
<comment type="caution">
    <text evidence="2">The sequence shown here is derived from an EMBL/GenBank/DDBJ whole genome shotgun (WGS) entry which is preliminary data.</text>
</comment>
<accession>A0ABS6A207</accession>
<dbReference type="EMBL" id="JAAOMP010000134">
    <property type="protein sequence ID" value="MBU2760954.1"/>
    <property type="molecule type" value="Genomic_DNA"/>
</dbReference>
<gene>
    <name evidence="2" type="ORF">HAP95_12485</name>
</gene>
<evidence type="ECO:0000313" key="3">
    <source>
        <dbReference type="Proteomes" id="UP000755654"/>
    </source>
</evidence>
<organism evidence="2 3">
    <name type="scientific">Acidithiobacillus sulfurivorans</name>
    <dbReference type="NCBI Taxonomy" id="1958756"/>
    <lineage>
        <taxon>Bacteria</taxon>
        <taxon>Pseudomonadati</taxon>
        <taxon>Pseudomonadota</taxon>
        <taxon>Acidithiobacillia</taxon>
        <taxon>Acidithiobacillales</taxon>
        <taxon>Acidithiobacillaceae</taxon>
        <taxon>Acidithiobacillus</taxon>
    </lineage>
</organism>
<reference evidence="2 3" key="1">
    <citation type="journal article" date="2021" name="ISME J.">
        <title>Genomic evolution of the class Acidithiobacillia: deep-branching Proteobacteria living in extreme acidic conditions.</title>
        <authorList>
            <person name="Moya-Beltran A."/>
            <person name="Beard S."/>
            <person name="Rojas-Villalobos C."/>
            <person name="Issotta F."/>
            <person name="Gallardo Y."/>
            <person name="Ulloa R."/>
            <person name="Giaveno A."/>
            <person name="Degli Esposti M."/>
            <person name="Johnson D.B."/>
            <person name="Quatrini R."/>
        </authorList>
    </citation>
    <scope>NUCLEOTIDE SEQUENCE [LARGE SCALE GENOMIC DNA]</scope>
    <source>
        <strain evidence="2 3">RW2</strain>
    </source>
</reference>
<feature type="coiled-coil region" evidence="1">
    <location>
        <begin position="10"/>
        <end position="37"/>
    </location>
</feature>
<keyword evidence="1" id="KW-0175">Coiled coil</keyword>
<proteinExistence type="predicted"/>
<evidence type="ECO:0000313" key="2">
    <source>
        <dbReference type="EMBL" id="MBU2760954.1"/>
    </source>
</evidence>
<keyword evidence="3" id="KW-1185">Reference proteome</keyword>
<evidence type="ECO:0000256" key="1">
    <source>
        <dbReference type="SAM" id="Coils"/>
    </source>
</evidence>
<sequence>MKIIEQQALLETLSKKKTDLDARIARLEARKEADQRQWTQKSAELKEQFGTDDLAEIKRLLEKEKAENESKLLACQTQLEDALQQVVAMENALAEIDSGAAA</sequence>
<dbReference type="Proteomes" id="UP000755654">
    <property type="component" value="Unassembled WGS sequence"/>
</dbReference>